<reference evidence="1" key="1">
    <citation type="submission" date="2013-07" db="EMBL/GenBank/DDBJ databases">
        <title>The genome of Eucalyptus grandis.</title>
        <authorList>
            <person name="Schmutz J."/>
            <person name="Hayes R."/>
            <person name="Myburg A."/>
            <person name="Tuskan G."/>
            <person name="Grattapaglia D."/>
            <person name="Rokhsar D.S."/>
        </authorList>
    </citation>
    <scope>NUCLEOTIDE SEQUENCE</scope>
    <source>
        <tissue evidence="1">Leaf extractions</tissue>
    </source>
</reference>
<gene>
    <name evidence="1" type="ORF">EUGRSUZ_E02795</name>
</gene>
<protein>
    <submittedName>
        <fullName evidence="1">Uncharacterized protein</fullName>
    </submittedName>
</protein>
<proteinExistence type="predicted"/>
<dbReference type="InParanoid" id="A0A059C6Q4"/>
<dbReference type="EMBL" id="KK198757">
    <property type="protein sequence ID" value="KCW74158.1"/>
    <property type="molecule type" value="Genomic_DNA"/>
</dbReference>
<name>A0A059C6Q4_EUCGR</name>
<organism evidence="1">
    <name type="scientific">Eucalyptus grandis</name>
    <name type="common">Flooded gum</name>
    <dbReference type="NCBI Taxonomy" id="71139"/>
    <lineage>
        <taxon>Eukaryota</taxon>
        <taxon>Viridiplantae</taxon>
        <taxon>Streptophyta</taxon>
        <taxon>Embryophyta</taxon>
        <taxon>Tracheophyta</taxon>
        <taxon>Spermatophyta</taxon>
        <taxon>Magnoliopsida</taxon>
        <taxon>eudicotyledons</taxon>
        <taxon>Gunneridae</taxon>
        <taxon>Pentapetalae</taxon>
        <taxon>rosids</taxon>
        <taxon>malvids</taxon>
        <taxon>Myrtales</taxon>
        <taxon>Myrtaceae</taxon>
        <taxon>Myrtoideae</taxon>
        <taxon>Eucalypteae</taxon>
        <taxon>Eucalyptus</taxon>
    </lineage>
</organism>
<dbReference type="Gramene" id="KCW74158">
    <property type="protein sequence ID" value="KCW74158"/>
    <property type="gene ID" value="EUGRSUZ_E02795"/>
</dbReference>
<sequence>MIELFSHLASPEWCNLPLFYCRINSFFSNVSMQPSNDNDLIRRGILDRLYGSRVQLVIEFTINKLINKLVLRCLGNFY</sequence>
<dbReference type="AlphaFoldDB" id="A0A059C6Q4"/>
<evidence type="ECO:0000313" key="1">
    <source>
        <dbReference type="EMBL" id="KCW74158.1"/>
    </source>
</evidence>
<accession>A0A059C6Q4</accession>